<keyword evidence="8" id="KW-0067">ATP-binding</keyword>
<evidence type="ECO:0000256" key="7">
    <source>
        <dbReference type="ARBA" id="ARBA00022777"/>
    </source>
</evidence>
<evidence type="ECO:0000256" key="4">
    <source>
        <dbReference type="ARBA" id="ARBA00022553"/>
    </source>
</evidence>
<keyword evidence="10" id="KW-0812">Transmembrane</keyword>
<dbReference type="GO" id="GO:0007234">
    <property type="term" value="P:osmosensory signaling via phosphorelay pathway"/>
    <property type="evidence" value="ECO:0007669"/>
    <property type="project" value="TreeGrafter"/>
</dbReference>
<dbReference type="SUPFAM" id="SSF55785">
    <property type="entry name" value="PYP-like sensor domain (PAS domain)"/>
    <property type="match status" value="1"/>
</dbReference>
<dbReference type="InterPro" id="IPR035965">
    <property type="entry name" value="PAS-like_dom_sf"/>
</dbReference>
<dbReference type="GO" id="GO:0000155">
    <property type="term" value="F:phosphorelay sensor kinase activity"/>
    <property type="evidence" value="ECO:0007669"/>
    <property type="project" value="InterPro"/>
</dbReference>
<evidence type="ECO:0000313" key="13">
    <source>
        <dbReference type="EMBL" id="OWK44454.1"/>
    </source>
</evidence>
<keyword evidence="13" id="KW-0406">Ion transport</keyword>
<keyword evidence="5" id="KW-0808">Transferase</keyword>
<dbReference type="Pfam" id="PF02518">
    <property type="entry name" value="HATPase_c"/>
    <property type="match status" value="1"/>
</dbReference>
<feature type="domain" description="HAMP" evidence="12">
    <location>
        <begin position="203"/>
        <end position="255"/>
    </location>
</feature>
<evidence type="ECO:0000256" key="6">
    <source>
        <dbReference type="ARBA" id="ARBA00022741"/>
    </source>
</evidence>
<dbReference type="SUPFAM" id="SSF55874">
    <property type="entry name" value="ATPase domain of HSP90 chaperone/DNA topoisomerase II/histidine kinase"/>
    <property type="match status" value="1"/>
</dbReference>
<dbReference type="InterPro" id="IPR036097">
    <property type="entry name" value="HisK_dim/P_sf"/>
</dbReference>
<dbReference type="Gene3D" id="3.30.565.10">
    <property type="entry name" value="Histidine kinase-like ATPase, C-terminal domain"/>
    <property type="match status" value="1"/>
</dbReference>
<evidence type="ECO:0000256" key="5">
    <source>
        <dbReference type="ARBA" id="ARBA00022679"/>
    </source>
</evidence>
<keyword evidence="14" id="KW-1185">Reference proteome</keyword>
<evidence type="ECO:0000259" key="11">
    <source>
        <dbReference type="PROSITE" id="PS50109"/>
    </source>
</evidence>
<evidence type="ECO:0000256" key="2">
    <source>
        <dbReference type="ARBA" id="ARBA00004370"/>
    </source>
</evidence>
<dbReference type="InterPro" id="IPR036890">
    <property type="entry name" value="HATPase_C_sf"/>
</dbReference>
<dbReference type="InterPro" id="IPR004358">
    <property type="entry name" value="Sig_transdc_His_kin-like_C"/>
</dbReference>
<feature type="transmembrane region" description="Helical" evidence="10">
    <location>
        <begin position="182"/>
        <end position="202"/>
    </location>
</feature>
<dbReference type="Pfam" id="PF00512">
    <property type="entry name" value="HisKA"/>
    <property type="match status" value="1"/>
</dbReference>
<dbReference type="InterPro" id="IPR005467">
    <property type="entry name" value="His_kinase_dom"/>
</dbReference>
<keyword evidence="9" id="KW-0902">Two-component regulatory system</keyword>
<proteinExistence type="predicted"/>
<dbReference type="GO" id="GO:0030295">
    <property type="term" value="F:protein kinase activator activity"/>
    <property type="evidence" value="ECO:0007669"/>
    <property type="project" value="TreeGrafter"/>
</dbReference>
<dbReference type="Gene3D" id="1.10.287.130">
    <property type="match status" value="1"/>
</dbReference>
<dbReference type="GO" id="GO:0005524">
    <property type="term" value="F:ATP binding"/>
    <property type="evidence" value="ECO:0007669"/>
    <property type="project" value="UniProtKB-KW"/>
</dbReference>
<keyword evidence="13" id="KW-0813">Transport</keyword>
<comment type="subcellular location">
    <subcellularLocation>
        <location evidence="2">Membrane</location>
    </subcellularLocation>
</comment>
<dbReference type="Proteomes" id="UP000214646">
    <property type="component" value="Unassembled WGS sequence"/>
</dbReference>
<evidence type="ECO:0000259" key="12">
    <source>
        <dbReference type="PROSITE" id="PS50885"/>
    </source>
</evidence>
<dbReference type="AlphaFoldDB" id="A0A225DY04"/>
<feature type="domain" description="Histidine kinase" evidence="11">
    <location>
        <begin position="394"/>
        <end position="622"/>
    </location>
</feature>
<evidence type="ECO:0000256" key="1">
    <source>
        <dbReference type="ARBA" id="ARBA00000085"/>
    </source>
</evidence>
<dbReference type="CDD" id="cd00082">
    <property type="entry name" value="HisKA"/>
    <property type="match status" value="1"/>
</dbReference>
<dbReference type="SUPFAM" id="SSF47384">
    <property type="entry name" value="Homodimeric domain of signal transducing histidine kinase"/>
    <property type="match status" value="1"/>
</dbReference>
<dbReference type="Gene3D" id="3.30.450.20">
    <property type="entry name" value="PAS domain"/>
    <property type="match status" value="1"/>
</dbReference>
<dbReference type="Pfam" id="PF08448">
    <property type="entry name" value="PAS_4"/>
    <property type="match status" value="1"/>
</dbReference>
<keyword evidence="4" id="KW-0597">Phosphoprotein</keyword>
<dbReference type="PROSITE" id="PS50109">
    <property type="entry name" value="HIS_KIN"/>
    <property type="match status" value="1"/>
</dbReference>
<dbReference type="GO" id="GO:0016020">
    <property type="term" value="C:membrane"/>
    <property type="evidence" value="ECO:0007669"/>
    <property type="project" value="UniProtKB-SubCell"/>
</dbReference>
<comment type="catalytic activity">
    <reaction evidence="1">
        <text>ATP + protein L-histidine = ADP + protein N-phospho-L-histidine.</text>
        <dbReference type="EC" id="2.7.13.3"/>
    </reaction>
</comment>
<dbReference type="GO" id="GO:0034220">
    <property type="term" value="P:monoatomic ion transmembrane transport"/>
    <property type="evidence" value="ECO:0007669"/>
    <property type="project" value="UniProtKB-KW"/>
</dbReference>
<dbReference type="EC" id="2.7.13.3" evidence="3"/>
<dbReference type="CDD" id="cd06225">
    <property type="entry name" value="HAMP"/>
    <property type="match status" value="1"/>
</dbReference>
<protein>
    <recommendedName>
        <fullName evidence="3">histidine kinase</fullName>
        <ecNumber evidence="3">2.7.13.3</ecNumber>
    </recommendedName>
</protein>
<evidence type="ECO:0000256" key="9">
    <source>
        <dbReference type="ARBA" id="ARBA00023012"/>
    </source>
</evidence>
<accession>A0A225DY04</accession>
<comment type="caution">
    <text evidence="13">The sequence shown here is derived from an EMBL/GenBank/DDBJ whole genome shotgun (WGS) entry which is preliminary data.</text>
</comment>
<dbReference type="SMART" id="SM00304">
    <property type="entry name" value="HAMP"/>
    <property type="match status" value="1"/>
</dbReference>
<keyword evidence="13" id="KW-0407">Ion channel</keyword>
<dbReference type="EMBL" id="NIDE01000003">
    <property type="protein sequence ID" value="OWK44454.1"/>
    <property type="molecule type" value="Genomic_DNA"/>
</dbReference>
<keyword evidence="10" id="KW-1133">Transmembrane helix</keyword>
<evidence type="ECO:0000313" key="14">
    <source>
        <dbReference type="Proteomes" id="UP000214646"/>
    </source>
</evidence>
<keyword evidence="10" id="KW-0472">Membrane</keyword>
<dbReference type="PROSITE" id="PS50885">
    <property type="entry name" value="HAMP"/>
    <property type="match status" value="1"/>
</dbReference>
<evidence type="ECO:0000256" key="8">
    <source>
        <dbReference type="ARBA" id="ARBA00022840"/>
    </source>
</evidence>
<dbReference type="PANTHER" id="PTHR42878">
    <property type="entry name" value="TWO-COMPONENT HISTIDINE KINASE"/>
    <property type="match status" value="1"/>
</dbReference>
<name>A0A225DY04_9BACT</name>
<dbReference type="InterPro" id="IPR003594">
    <property type="entry name" value="HATPase_dom"/>
</dbReference>
<dbReference type="GO" id="GO:0000156">
    <property type="term" value="F:phosphorelay response regulator activity"/>
    <property type="evidence" value="ECO:0007669"/>
    <property type="project" value="TreeGrafter"/>
</dbReference>
<sequence length="622" mass="65892">MRIHRLRTRFVLAGCVVVAATVVSSLWSAVTFARLSSVVGETLQDNQEVIDLSAELAEALEREDDALLVALSGDRPRAERDLGAARRRGDDCYDRLASRLGEEGLAAVAAGLGERVAEYRLAGTTLVESADRVAAHEQYHRDVNPRLRRAVGACGQVREDHFRSMRSAGVRARDEAGRATRVVLGVAAAAVVLAAVVAAWLARSVVGPVRALGESLEAVRRGDYARRLPAPSADELGVLATGFNRMSEALVEYRSSSLGELVAAKTTLEATLNALPDAVIVIDPDGSIATTNPPARAVFAALGATGATRVRDLPLCDEHRGDIEAALVGKPSLPPRTEFGRALRVMADAGPRDYLLTAVPVPGFERNRTGAVVVLSDVTEFARLDHLRSELIGVASHELKTPLTALRMNLLLLGETAANLTDRQREMVVAAVGGCEELGGTIDEFLDVTRIEAGQLRLNLAVVDLHAVAGAAVRGLRPRFDDAGITLGFLPGDVPCLVRGDAVRLGVVFTNLLTNALKYSPAGGVVTVRVVSGQNAGGAGPPAPRIAVTDQGLGIPTEFRERVFEKFFRVETTADGDRNTVRGKGIGLYLCREIVRAHGGSIACESGDGGVGTRFAFTLPVT</sequence>
<dbReference type="PANTHER" id="PTHR42878:SF7">
    <property type="entry name" value="SENSOR HISTIDINE KINASE GLRK"/>
    <property type="match status" value="1"/>
</dbReference>
<dbReference type="InterPro" id="IPR013656">
    <property type="entry name" value="PAS_4"/>
</dbReference>
<keyword evidence="6" id="KW-0547">Nucleotide-binding</keyword>
<dbReference type="PRINTS" id="PR00344">
    <property type="entry name" value="BCTRLSENSOR"/>
</dbReference>
<organism evidence="13 14">
    <name type="scientific">Fimbriiglobus ruber</name>
    <dbReference type="NCBI Taxonomy" id="1908690"/>
    <lineage>
        <taxon>Bacteria</taxon>
        <taxon>Pseudomonadati</taxon>
        <taxon>Planctomycetota</taxon>
        <taxon>Planctomycetia</taxon>
        <taxon>Gemmatales</taxon>
        <taxon>Gemmataceae</taxon>
        <taxon>Fimbriiglobus</taxon>
    </lineage>
</organism>
<reference evidence="14" key="1">
    <citation type="submission" date="2017-06" db="EMBL/GenBank/DDBJ databases">
        <title>Genome analysis of Fimbriiglobus ruber SP5, the first member of the order Planctomycetales with confirmed chitinolytic capability.</title>
        <authorList>
            <person name="Ravin N.V."/>
            <person name="Rakitin A.L."/>
            <person name="Ivanova A.A."/>
            <person name="Beletsky A.V."/>
            <person name="Kulichevskaya I.S."/>
            <person name="Mardanov A.V."/>
            <person name="Dedysh S.N."/>
        </authorList>
    </citation>
    <scope>NUCLEOTIDE SEQUENCE [LARGE SCALE GENOMIC DNA]</scope>
    <source>
        <strain evidence="14">SP5</strain>
    </source>
</reference>
<dbReference type="RefSeq" id="WP_088253722.1">
    <property type="nucleotide sequence ID" value="NZ_NIDE01000003.1"/>
</dbReference>
<dbReference type="OrthoDB" id="231918at2"/>
<dbReference type="SMART" id="SM00388">
    <property type="entry name" value="HisKA"/>
    <property type="match status" value="1"/>
</dbReference>
<evidence type="ECO:0000256" key="3">
    <source>
        <dbReference type="ARBA" id="ARBA00012438"/>
    </source>
</evidence>
<keyword evidence="7 13" id="KW-0418">Kinase</keyword>
<dbReference type="InterPro" id="IPR003661">
    <property type="entry name" value="HisK_dim/P_dom"/>
</dbReference>
<dbReference type="SMART" id="SM00387">
    <property type="entry name" value="HATPase_c"/>
    <property type="match status" value="1"/>
</dbReference>
<gene>
    <name evidence="13" type="ORF">FRUB_02386</name>
</gene>
<dbReference type="Gene3D" id="6.10.340.10">
    <property type="match status" value="1"/>
</dbReference>
<dbReference type="InterPro" id="IPR050351">
    <property type="entry name" value="BphY/WalK/GraS-like"/>
</dbReference>
<evidence type="ECO:0000256" key="10">
    <source>
        <dbReference type="SAM" id="Phobius"/>
    </source>
</evidence>
<dbReference type="SUPFAM" id="SSF158472">
    <property type="entry name" value="HAMP domain-like"/>
    <property type="match status" value="1"/>
</dbReference>
<dbReference type="InterPro" id="IPR003660">
    <property type="entry name" value="HAMP_dom"/>
</dbReference>
<dbReference type="Pfam" id="PF00672">
    <property type="entry name" value="HAMP"/>
    <property type="match status" value="1"/>
</dbReference>